<dbReference type="Proteomes" id="UP001150924">
    <property type="component" value="Unassembled WGS sequence"/>
</dbReference>
<comment type="caution">
    <text evidence="2">The sequence shown here is derived from an EMBL/GenBank/DDBJ whole genome shotgun (WGS) entry which is preliminary data.</text>
</comment>
<dbReference type="EMBL" id="JAPNKE010000002">
    <property type="protein sequence ID" value="MCY1009656.1"/>
    <property type="molecule type" value="Genomic_DNA"/>
</dbReference>
<reference evidence="2" key="1">
    <citation type="submission" date="2022-11" db="EMBL/GenBank/DDBJ databases">
        <title>Minimal conservation of predation-associated metabolite biosynthetic gene clusters underscores biosynthetic potential of Myxococcota including descriptions for ten novel species: Archangium lansinium sp. nov., Myxococcus landrumus sp. nov., Nannocystis bai.</title>
        <authorList>
            <person name="Ahearne A."/>
            <person name="Stevens C."/>
            <person name="Phillips K."/>
        </authorList>
    </citation>
    <scope>NUCLEOTIDE SEQUENCE</scope>
    <source>
        <strain evidence="2">Na p29</strain>
    </source>
</reference>
<gene>
    <name evidence="2" type="ORF">OV079_29645</name>
</gene>
<proteinExistence type="predicted"/>
<keyword evidence="3" id="KW-1185">Reference proteome</keyword>
<feature type="region of interest" description="Disordered" evidence="1">
    <location>
        <begin position="17"/>
        <end position="55"/>
    </location>
</feature>
<evidence type="ECO:0000313" key="3">
    <source>
        <dbReference type="Proteomes" id="UP001150924"/>
    </source>
</evidence>
<accession>A0A9X3IZL4</accession>
<evidence type="ECO:0000313" key="2">
    <source>
        <dbReference type="EMBL" id="MCY1009656.1"/>
    </source>
</evidence>
<name>A0A9X3IZL4_9BACT</name>
<feature type="compositionally biased region" description="Low complexity" evidence="1">
    <location>
        <begin position="17"/>
        <end position="36"/>
    </location>
</feature>
<dbReference type="AlphaFoldDB" id="A0A9X3IZL4"/>
<organism evidence="2 3">
    <name type="scientific">Nannocystis pusilla</name>
    <dbReference type="NCBI Taxonomy" id="889268"/>
    <lineage>
        <taxon>Bacteria</taxon>
        <taxon>Pseudomonadati</taxon>
        <taxon>Myxococcota</taxon>
        <taxon>Polyangia</taxon>
        <taxon>Nannocystales</taxon>
        <taxon>Nannocystaceae</taxon>
        <taxon>Nannocystis</taxon>
    </lineage>
</organism>
<evidence type="ECO:0000256" key="1">
    <source>
        <dbReference type="SAM" id="MobiDB-lite"/>
    </source>
</evidence>
<protein>
    <submittedName>
        <fullName evidence="2">Uncharacterized protein</fullName>
    </submittedName>
</protein>
<dbReference type="RefSeq" id="WP_267772328.1">
    <property type="nucleotide sequence ID" value="NZ_JAPNKE010000002.1"/>
</dbReference>
<sequence length="206" mass="21518">MSLMLFACGTDKDDTATAATEASGDDGTAATGFATEDPTEAPDTTANSVTMPPDTDGEPLAPECACLADEATCGATLCDGVGLSCEEPSCEPDHPVNDEAALACALEALRDRKPGKVSWFIHESLGQYAYNTGVYIQADGNAIVTQAGGADLCNYSGPDTRMALQEPAYFADCLALATGRERFDCLTDGLGEELQVCILEDKYCES</sequence>